<name>A0A841JGX3_9SPHI</name>
<dbReference type="EMBL" id="JACHCA010000004">
    <property type="protein sequence ID" value="MBB6127878.1"/>
    <property type="molecule type" value="Genomic_DNA"/>
</dbReference>
<dbReference type="InterPro" id="IPR036188">
    <property type="entry name" value="FAD/NAD-bd_sf"/>
</dbReference>
<dbReference type="PRINTS" id="PR00420">
    <property type="entry name" value="RNGMNOXGNASE"/>
</dbReference>
<dbReference type="Gene3D" id="3.50.50.60">
    <property type="entry name" value="FAD/NAD(P)-binding domain"/>
    <property type="match status" value="1"/>
</dbReference>
<dbReference type="AlphaFoldDB" id="A0A841JGX3"/>
<evidence type="ECO:0000259" key="3">
    <source>
        <dbReference type="Pfam" id="PF01494"/>
    </source>
</evidence>
<dbReference type="InterPro" id="IPR050493">
    <property type="entry name" value="FAD-dep_Monooxygenase_BioMet"/>
</dbReference>
<comment type="caution">
    <text evidence="4">The sequence shown here is derived from an EMBL/GenBank/DDBJ whole genome shotgun (WGS) entry which is preliminary data.</text>
</comment>
<dbReference type="Proteomes" id="UP000548326">
    <property type="component" value="Unassembled WGS sequence"/>
</dbReference>
<evidence type="ECO:0000256" key="2">
    <source>
        <dbReference type="ARBA" id="ARBA00023033"/>
    </source>
</evidence>
<protein>
    <submittedName>
        <fullName evidence="4">2-polyprenyl-6-methoxyphenol hydroxylase-like FAD-dependent oxidoreductase</fullName>
    </submittedName>
</protein>
<sequence>MNRKSKITIIGGGIGGLVCAISLKQKGFNNLQIFERRTEAQSVGAGFVIWANAGWVLNELGLLDGVAKLGGRLKQMQRWTDQGEYLGAVDITKIDQGIGYPSYAVGQAEFQHFLQYKANELGIVIRNNQSVIDIEDSSPEKSFLRFEDGSKVEADIVIGADGRMNSIARKYVQKENNPVYQNYINWIGILESDNPLPIENNVLDYWGCGARFGIVPINKYKMYWAGCKASPLDSVNTAETDKEELLNIFNNWPALIRRVIKDTQNQNIKRIPIFDHNPNPNWFRNRVCLLGDAAHASLPTSGQGACQAMEDGWHLSEAMAAFPTLPEVFDAYQNIRFEKTTAITISAREFALSLFNTQEAFCLKRNDIAKSTDYEKSANGMIGLWSKNLK</sequence>
<reference evidence="4 5" key="1">
    <citation type="submission" date="2020-08" db="EMBL/GenBank/DDBJ databases">
        <title>Genomic Encyclopedia of Type Strains, Phase IV (KMG-V): Genome sequencing to study the core and pangenomes of soil and plant-associated prokaryotes.</title>
        <authorList>
            <person name="Whitman W."/>
        </authorList>
    </citation>
    <scope>NUCLEOTIDE SEQUENCE [LARGE SCALE GENOMIC DNA]</scope>
    <source>
        <strain evidence="4 5">MP601</strain>
    </source>
</reference>
<evidence type="ECO:0000313" key="4">
    <source>
        <dbReference type="EMBL" id="MBB6127878.1"/>
    </source>
</evidence>
<evidence type="ECO:0000313" key="5">
    <source>
        <dbReference type="Proteomes" id="UP000548326"/>
    </source>
</evidence>
<accession>A0A841JGX3</accession>
<dbReference type="RefSeq" id="WP_183587168.1">
    <property type="nucleotide sequence ID" value="NZ_JACHCA010000004.1"/>
</dbReference>
<evidence type="ECO:0000256" key="1">
    <source>
        <dbReference type="ARBA" id="ARBA00023002"/>
    </source>
</evidence>
<dbReference type="PANTHER" id="PTHR13789">
    <property type="entry name" value="MONOOXYGENASE"/>
    <property type="match status" value="1"/>
</dbReference>
<dbReference type="Pfam" id="PF01494">
    <property type="entry name" value="FAD_binding_3"/>
    <property type="match status" value="1"/>
</dbReference>
<dbReference type="GO" id="GO:0071949">
    <property type="term" value="F:FAD binding"/>
    <property type="evidence" value="ECO:0007669"/>
    <property type="project" value="InterPro"/>
</dbReference>
<gene>
    <name evidence="4" type="ORF">HDF22_001986</name>
</gene>
<feature type="domain" description="FAD-binding" evidence="3">
    <location>
        <begin position="6"/>
        <end position="337"/>
    </location>
</feature>
<dbReference type="GO" id="GO:0004497">
    <property type="term" value="F:monooxygenase activity"/>
    <property type="evidence" value="ECO:0007669"/>
    <property type="project" value="UniProtKB-KW"/>
</dbReference>
<keyword evidence="1" id="KW-0560">Oxidoreductase</keyword>
<dbReference type="InterPro" id="IPR002938">
    <property type="entry name" value="FAD-bd"/>
</dbReference>
<organism evidence="4 5">
    <name type="scientific">Mucilaginibacter lappiensis</name>
    <dbReference type="NCBI Taxonomy" id="354630"/>
    <lineage>
        <taxon>Bacteria</taxon>
        <taxon>Pseudomonadati</taxon>
        <taxon>Bacteroidota</taxon>
        <taxon>Sphingobacteriia</taxon>
        <taxon>Sphingobacteriales</taxon>
        <taxon>Sphingobacteriaceae</taxon>
        <taxon>Mucilaginibacter</taxon>
    </lineage>
</organism>
<proteinExistence type="predicted"/>
<dbReference type="PANTHER" id="PTHR13789:SF309">
    <property type="entry name" value="PUTATIVE (AFU_ORTHOLOGUE AFUA_6G14510)-RELATED"/>
    <property type="match status" value="1"/>
</dbReference>
<keyword evidence="2" id="KW-0503">Monooxygenase</keyword>
<dbReference type="SUPFAM" id="SSF51905">
    <property type="entry name" value="FAD/NAD(P)-binding domain"/>
    <property type="match status" value="1"/>
</dbReference>